<sequence>MRLSTFICFVLLFILLWGCRPYPRRWQGHWQLQQIENKHLQRVSDALFVLRLFGVEEAAWEGLARQSAGQFTLVLHDDGYFEWLFLNKLRLVHGRWRRRLLPPRLELVFAVPILKKEKRLRVPVDCSAQQMRWHNFDRSGSVIILKRKN</sequence>
<keyword evidence="2" id="KW-1185">Reference proteome</keyword>
<reference evidence="1 2" key="1">
    <citation type="submission" date="2020-03" db="EMBL/GenBank/DDBJ databases">
        <title>Genomic Encyclopedia of Type Strains, Phase IV (KMG-IV): sequencing the most valuable type-strain genomes for metagenomic binning, comparative biology and taxonomic classification.</title>
        <authorList>
            <person name="Goeker M."/>
        </authorList>
    </citation>
    <scope>NUCLEOTIDE SEQUENCE [LARGE SCALE GENOMIC DNA]</scope>
    <source>
        <strain evidence="1 2">DSM 5718</strain>
    </source>
</reference>
<protein>
    <submittedName>
        <fullName evidence="1">Uncharacterized protein</fullName>
    </submittedName>
</protein>
<comment type="caution">
    <text evidence="1">The sequence shown here is derived from an EMBL/GenBank/DDBJ whole genome shotgun (WGS) entry which is preliminary data.</text>
</comment>
<gene>
    <name evidence="1" type="ORF">FHS56_001832</name>
</gene>
<evidence type="ECO:0000313" key="1">
    <source>
        <dbReference type="EMBL" id="NIK74319.1"/>
    </source>
</evidence>
<accession>A0A846MS87</accession>
<dbReference type="AlphaFoldDB" id="A0A846MS87"/>
<dbReference type="Proteomes" id="UP000537126">
    <property type="component" value="Unassembled WGS sequence"/>
</dbReference>
<evidence type="ECO:0000313" key="2">
    <source>
        <dbReference type="Proteomes" id="UP000537126"/>
    </source>
</evidence>
<organism evidence="1 2">
    <name type="scientific">Thermonema lapsum</name>
    <dbReference type="NCBI Taxonomy" id="28195"/>
    <lineage>
        <taxon>Bacteria</taxon>
        <taxon>Pseudomonadati</taxon>
        <taxon>Bacteroidota</taxon>
        <taxon>Cytophagia</taxon>
        <taxon>Cytophagales</taxon>
        <taxon>Thermonemataceae</taxon>
        <taxon>Thermonema</taxon>
    </lineage>
</organism>
<dbReference type="EMBL" id="JAASRN010000002">
    <property type="protein sequence ID" value="NIK74319.1"/>
    <property type="molecule type" value="Genomic_DNA"/>
</dbReference>
<name>A0A846MS87_9BACT</name>
<proteinExistence type="predicted"/>
<dbReference type="RefSeq" id="WP_166919875.1">
    <property type="nucleotide sequence ID" value="NZ_JAASRN010000002.1"/>
</dbReference>